<keyword evidence="1" id="KW-0813">Transport</keyword>
<evidence type="ECO:0000256" key="3">
    <source>
        <dbReference type="ARBA" id="ARBA00022840"/>
    </source>
</evidence>
<sequence length="316" mass="34760">MADASPIIAVQGLSKTYPSGFQALKDINLDIKRGEIFALLGPNGAGKTTLISIICGIVNPGDGRVLADGMDVVRDYRAAREKIGLVPQELAVNIFEKVWDTVQFSRGLFGKKPDRAYLEQILRDLSLWDKKDSKIIALSGGMKRRVLIAKALAHEPEILFLDEPTAGVDVELRRDMWLMIRKLREKGVTIILTTHYIEEAEEMADRIGVINKGEIMLVEDKAALMQKLGKKQLTLQLAQPMNALPDALAPFALTLEAEGHTLVYTYDAQNDAHSIPTLLRALQNQSIDVTDLHTTQSSLEDIFVSLVSDSAEGATA</sequence>
<gene>
    <name evidence="5" type="ORF">NFC81_14930</name>
</gene>
<name>A0AB38YFZ9_9GAMM</name>
<organism evidence="5">
    <name type="scientific">Salinispirillum sp. LH 10-3-1</name>
    <dbReference type="NCBI Taxonomy" id="2952525"/>
    <lineage>
        <taxon>Bacteria</taxon>
        <taxon>Pseudomonadati</taxon>
        <taxon>Pseudomonadota</taxon>
        <taxon>Gammaproteobacteria</taxon>
        <taxon>Oceanospirillales</taxon>
        <taxon>Saccharospirillaceae</taxon>
        <taxon>Salinispirillum</taxon>
    </lineage>
</organism>
<dbReference type="Pfam" id="PF00005">
    <property type="entry name" value="ABC_tran"/>
    <property type="match status" value="1"/>
</dbReference>
<dbReference type="CDD" id="cd03230">
    <property type="entry name" value="ABC_DR_subfamily_A"/>
    <property type="match status" value="1"/>
</dbReference>
<dbReference type="GO" id="GO:0005524">
    <property type="term" value="F:ATP binding"/>
    <property type="evidence" value="ECO:0007669"/>
    <property type="project" value="UniProtKB-KW"/>
</dbReference>
<dbReference type="InterPro" id="IPR050763">
    <property type="entry name" value="ABC_transporter_ATP-binding"/>
</dbReference>
<evidence type="ECO:0000259" key="4">
    <source>
        <dbReference type="PROSITE" id="PS50893"/>
    </source>
</evidence>
<dbReference type="AlphaFoldDB" id="A0AB38YFZ9"/>
<dbReference type="PROSITE" id="PS50893">
    <property type="entry name" value="ABC_TRANSPORTER_2"/>
    <property type="match status" value="1"/>
</dbReference>
<dbReference type="EMBL" id="CP101717">
    <property type="protein sequence ID" value="WLD57989.1"/>
    <property type="molecule type" value="Genomic_DNA"/>
</dbReference>
<keyword evidence="3 5" id="KW-0067">ATP-binding</keyword>
<proteinExistence type="predicted"/>
<protein>
    <submittedName>
        <fullName evidence="5">ABC transporter ATP-binding protein</fullName>
    </submittedName>
</protein>
<dbReference type="InterPro" id="IPR017871">
    <property type="entry name" value="ABC_transporter-like_CS"/>
</dbReference>
<dbReference type="PROSITE" id="PS00211">
    <property type="entry name" value="ABC_TRANSPORTER_1"/>
    <property type="match status" value="1"/>
</dbReference>
<feature type="domain" description="ABC transporter" evidence="4">
    <location>
        <begin position="8"/>
        <end position="237"/>
    </location>
</feature>
<dbReference type="SUPFAM" id="SSF52540">
    <property type="entry name" value="P-loop containing nucleoside triphosphate hydrolases"/>
    <property type="match status" value="1"/>
</dbReference>
<dbReference type="InterPro" id="IPR003593">
    <property type="entry name" value="AAA+_ATPase"/>
</dbReference>
<dbReference type="PANTHER" id="PTHR42711">
    <property type="entry name" value="ABC TRANSPORTER ATP-BINDING PROTEIN"/>
    <property type="match status" value="1"/>
</dbReference>
<accession>A0AB38YFZ9</accession>
<dbReference type="RefSeq" id="WP_304995273.1">
    <property type="nucleotide sequence ID" value="NZ_CP101717.1"/>
</dbReference>
<dbReference type="GO" id="GO:0016887">
    <property type="term" value="F:ATP hydrolysis activity"/>
    <property type="evidence" value="ECO:0007669"/>
    <property type="project" value="InterPro"/>
</dbReference>
<keyword evidence="2" id="KW-0547">Nucleotide-binding</keyword>
<evidence type="ECO:0000256" key="2">
    <source>
        <dbReference type="ARBA" id="ARBA00022741"/>
    </source>
</evidence>
<dbReference type="SMART" id="SM00382">
    <property type="entry name" value="AAA"/>
    <property type="match status" value="1"/>
</dbReference>
<dbReference type="InterPro" id="IPR003439">
    <property type="entry name" value="ABC_transporter-like_ATP-bd"/>
</dbReference>
<evidence type="ECO:0000313" key="5">
    <source>
        <dbReference type="EMBL" id="WLD57989.1"/>
    </source>
</evidence>
<evidence type="ECO:0000256" key="1">
    <source>
        <dbReference type="ARBA" id="ARBA00022448"/>
    </source>
</evidence>
<dbReference type="Gene3D" id="3.40.50.300">
    <property type="entry name" value="P-loop containing nucleotide triphosphate hydrolases"/>
    <property type="match status" value="1"/>
</dbReference>
<dbReference type="InterPro" id="IPR027417">
    <property type="entry name" value="P-loop_NTPase"/>
</dbReference>
<reference evidence="5" key="1">
    <citation type="submission" date="2022-07" db="EMBL/GenBank/DDBJ databases">
        <title>Complete genome sequence of Salinispirillum sp. LH10-3-1 capable of multiple carbohydrate inversion isolated from a soda lake.</title>
        <authorList>
            <person name="Liu J."/>
            <person name="Zhai Y."/>
            <person name="Zhang H."/>
            <person name="Yang H."/>
            <person name="Qu J."/>
            <person name="Li J."/>
        </authorList>
    </citation>
    <scope>NUCLEOTIDE SEQUENCE</scope>
    <source>
        <strain evidence="5">LH 10-3-1</strain>
    </source>
</reference>
<dbReference type="PANTHER" id="PTHR42711:SF10">
    <property type="entry name" value="ABC TRANSPORTER ATP-BINDING PROTEIN"/>
    <property type="match status" value="1"/>
</dbReference>